<gene>
    <name evidence="2" type="ORF">OIU79_024713</name>
</gene>
<keyword evidence="1" id="KW-0472">Membrane</keyword>
<reference evidence="2" key="1">
    <citation type="submission" date="2022-11" db="EMBL/GenBank/DDBJ databases">
        <authorList>
            <person name="Hyden B.L."/>
            <person name="Feng K."/>
            <person name="Yates T."/>
            <person name="Jawdy S."/>
            <person name="Smart L.B."/>
            <person name="Muchero W."/>
        </authorList>
    </citation>
    <scope>NUCLEOTIDE SEQUENCE</scope>
    <source>
        <tissue evidence="2">Shoot tip</tissue>
    </source>
</reference>
<evidence type="ECO:0000313" key="3">
    <source>
        <dbReference type="Proteomes" id="UP001151532"/>
    </source>
</evidence>
<feature type="transmembrane region" description="Helical" evidence="1">
    <location>
        <begin position="115"/>
        <end position="135"/>
    </location>
</feature>
<comment type="caution">
    <text evidence="2">The sequence shown here is derived from an EMBL/GenBank/DDBJ whole genome shotgun (WGS) entry which is preliminary data.</text>
</comment>
<proteinExistence type="predicted"/>
<organism evidence="2 3">
    <name type="scientific">Salix purpurea</name>
    <name type="common">Purple osier willow</name>
    <dbReference type="NCBI Taxonomy" id="77065"/>
    <lineage>
        <taxon>Eukaryota</taxon>
        <taxon>Viridiplantae</taxon>
        <taxon>Streptophyta</taxon>
        <taxon>Embryophyta</taxon>
        <taxon>Tracheophyta</taxon>
        <taxon>Spermatophyta</taxon>
        <taxon>Magnoliopsida</taxon>
        <taxon>eudicotyledons</taxon>
        <taxon>Gunneridae</taxon>
        <taxon>Pentapetalae</taxon>
        <taxon>rosids</taxon>
        <taxon>fabids</taxon>
        <taxon>Malpighiales</taxon>
        <taxon>Salicaceae</taxon>
        <taxon>Saliceae</taxon>
        <taxon>Salix</taxon>
    </lineage>
</organism>
<dbReference type="AlphaFoldDB" id="A0A9Q1A6G8"/>
<reference evidence="2" key="2">
    <citation type="journal article" date="2023" name="Int. J. Mol. Sci.">
        <title>De Novo Assembly and Annotation of 11 Diverse Shrub Willow (Salix) Genomes Reveals Novel Gene Organization in Sex-Linked Regions.</title>
        <authorList>
            <person name="Hyden B."/>
            <person name="Feng K."/>
            <person name="Yates T.B."/>
            <person name="Jawdy S."/>
            <person name="Cereghino C."/>
            <person name="Smart L.B."/>
            <person name="Muchero W."/>
        </authorList>
    </citation>
    <scope>NUCLEOTIDE SEQUENCE</scope>
    <source>
        <tissue evidence="2">Shoot tip</tissue>
    </source>
</reference>
<evidence type="ECO:0000256" key="1">
    <source>
        <dbReference type="SAM" id="Phobius"/>
    </source>
</evidence>
<keyword evidence="1" id="KW-1133">Transmembrane helix</keyword>
<dbReference type="Proteomes" id="UP001151532">
    <property type="component" value="Chromosome 15Z"/>
</dbReference>
<name>A0A9Q1A6G8_SALPP</name>
<accession>A0A9Q1A6G8</accession>
<keyword evidence="3" id="KW-1185">Reference proteome</keyword>
<dbReference type="EMBL" id="JAPFFK010000006">
    <property type="protein sequence ID" value="KAJ6759702.1"/>
    <property type="molecule type" value="Genomic_DNA"/>
</dbReference>
<sequence length="141" mass="15527">MESDEFGSNANGPSGEEDVVNAKLDYKGGRIREFNHKVGGGKESLAHANTRSLNFSKESGQGNSDSFILQDSDSSFILSFFNMSSVREGSFNLSFNSHRRCCCYGRLPRPRLRRLRALQVLLVGGALVVFVVFGSSRLQSN</sequence>
<keyword evidence="1" id="KW-0812">Transmembrane</keyword>
<protein>
    <submittedName>
        <fullName evidence="2">Uncharacterized protein</fullName>
    </submittedName>
</protein>
<evidence type="ECO:0000313" key="2">
    <source>
        <dbReference type="EMBL" id="KAJ6759702.1"/>
    </source>
</evidence>